<proteinExistence type="predicted"/>
<dbReference type="RefSeq" id="WP_195133856.1">
    <property type="nucleotide sequence ID" value="NZ_JADLQX010000051.1"/>
</dbReference>
<evidence type="ECO:0000313" key="3">
    <source>
        <dbReference type="Proteomes" id="UP000702209"/>
    </source>
</evidence>
<accession>A0ABS0D3I4</accession>
<protein>
    <submittedName>
        <fullName evidence="2">Uncharacterized protein</fullName>
    </submittedName>
</protein>
<feature type="coiled-coil region" evidence="1">
    <location>
        <begin position="56"/>
        <end position="83"/>
    </location>
</feature>
<gene>
    <name evidence="2" type="ORF">IU459_34840</name>
</gene>
<dbReference type="EMBL" id="JADLQX010000051">
    <property type="protein sequence ID" value="MBF6302673.1"/>
    <property type="molecule type" value="Genomic_DNA"/>
</dbReference>
<comment type="caution">
    <text evidence="2">The sequence shown here is derived from an EMBL/GenBank/DDBJ whole genome shotgun (WGS) entry which is preliminary data.</text>
</comment>
<keyword evidence="3" id="KW-1185">Reference proteome</keyword>
<dbReference type="Proteomes" id="UP000702209">
    <property type="component" value="Unassembled WGS sequence"/>
</dbReference>
<name>A0ABS0D3I4_9NOCA</name>
<organism evidence="2 3">
    <name type="scientific">Nocardia amamiensis</name>
    <dbReference type="NCBI Taxonomy" id="404578"/>
    <lineage>
        <taxon>Bacteria</taxon>
        <taxon>Bacillati</taxon>
        <taxon>Actinomycetota</taxon>
        <taxon>Actinomycetes</taxon>
        <taxon>Mycobacteriales</taxon>
        <taxon>Nocardiaceae</taxon>
        <taxon>Nocardia</taxon>
    </lineage>
</organism>
<evidence type="ECO:0000313" key="2">
    <source>
        <dbReference type="EMBL" id="MBF6302673.1"/>
    </source>
</evidence>
<keyword evidence="1" id="KW-0175">Coiled coil</keyword>
<sequence length="163" mass="18689">MFTASLPARVAEIAELALELADRDEQLRRRRSDLDRRYGELKRADEPIPRALVDDQRAVRDQLTELAAQRRELLDELAELRRTALAPRLSQLRSRSAARKHGLLLTREEYDAALAEVRCDQATFDRTRDWLNGTIPRAREEGKVLAAIIASCHDPLSFDSNDW</sequence>
<evidence type="ECO:0000256" key="1">
    <source>
        <dbReference type="SAM" id="Coils"/>
    </source>
</evidence>
<reference evidence="2 3" key="1">
    <citation type="submission" date="2020-10" db="EMBL/GenBank/DDBJ databases">
        <title>Identification of Nocardia species via Next-generation sequencing and recognition of intraspecies genetic diversity.</title>
        <authorList>
            <person name="Li P."/>
            <person name="Li P."/>
            <person name="Lu B."/>
        </authorList>
    </citation>
    <scope>NUCLEOTIDE SEQUENCE [LARGE SCALE GENOMIC DNA]</scope>
    <source>
        <strain evidence="2 3">BJ06-0157</strain>
    </source>
</reference>